<dbReference type="SMART" id="SM00320">
    <property type="entry name" value="WD40"/>
    <property type="match status" value="6"/>
</dbReference>
<feature type="region of interest" description="Disordered" evidence="7">
    <location>
        <begin position="1"/>
        <end position="23"/>
    </location>
</feature>
<comment type="similarity">
    <text evidence="5">Belongs to the WD repeat cdt2 family.</text>
</comment>
<sequence>MALSDITQRTNNERNACDSTASSIRQPTLFDALSAMQRRNKRQRQPTAVGRENTSSNNDDIYEEKLAKRVCLTPPKPKRTAEPTYLSKDQIVNLGGLHNKHQEKQNHLACSRQSRRLPFALYSIHTAVHERCHRPIASCNISTFGRLASLVSPSAHTFQLQADDESQVNVLPLACKYSNTIATRGRLALVDESGRVSLFNTLCKNPDPSADTDGLRPILQWKAHDNSVFDLEWSPNDSQIVTASADETCRLWDAERQLLLGTFSGHTQTVRSLSWQHGSEHCFLSASRDGSIMTWDVRCNKTAIDGSHVHRPVNTIARAHHDVRCVKKTMRGKHSVVAGSVTAIKHLCHNTNMIASTGSTNEIVKYWDMRMTAPTRGASALPVPAALSLCSSRSSSLTVKRSRGIASLSLDPDGTRLYAACNDNSVYVHNALAPGHPIAQLNAPEFECNNFNIGTSMSPCGSHLAAGSASGCVIVWELDRYGCNSSRMRAVLEGHDKEAGCIAWYPGKDQVQLATSGDDGTLRVWDINTQLAEEGKADPMRKYQWGFSTTRQANQ</sequence>
<dbReference type="OrthoDB" id="2096344at2759"/>
<dbReference type="PANTHER" id="PTHR22852">
    <property type="entry name" value="LETHAL 2 DENTICLELESS PROTEIN RETINOIC ACID-REGULATED NUCLEAR MATRIX-ASSOCIATED PROTEIN"/>
    <property type="match status" value="1"/>
</dbReference>
<dbReference type="InterPro" id="IPR001680">
    <property type="entry name" value="WD40_rpt"/>
</dbReference>
<evidence type="ECO:0000256" key="3">
    <source>
        <dbReference type="ARBA" id="ARBA00022737"/>
    </source>
</evidence>
<dbReference type="InterPro" id="IPR020472">
    <property type="entry name" value="WD40_PAC1"/>
</dbReference>
<dbReference type="GO" id="GO:0005634">
    <property type="term" value="C:nucleus"/>
    <property type="evidence" value="ECO:0007669"/>
    <property type="project" value="TreeGrafter"/>
</dbReference>
<reference evidence="8" key="1">
    <citation type="submission" date="2022-07" db="EMBL/GenBank/DDBJ databases">
        <title>Phylogenomic reconstructions and comparative analyses of Kickxellomycotina fungi.</title>
        <authorList>
            <person name="Reynolds N.K."/>
            <person name="Stajich J.E."/>
            <person name="Barry K."/>
            <person name="Grigoriev I.V."/>
            <person name="Crous P."/>
            <person name="Smith M.E."/>
        </authorList>
    </citation>
    <scope>NUCLEOTIDE SEQUENCE</scope>
    <source>
        <strain evidence="8">NRRL 3115</strain>
    </source>
</reference>
<evidence type="ECO:0008006" key="10">
    <source>
        <dbReference type="Google" id="ProtNLM"/>
    </source>
</evidence>
<comment type="caution">
    <text evidence="8">The sequence shown here is derived from an EMBL/GenBank/DDBJ whole genome shotgun (WGS) entry which is preliminary data.</text>
</comment>
<dbReference type="InterPro" id="IPR036322">
    <property type="entry name" value="WD40_repeat_dom_sf"/>
</dbReference>
<evidence type="ECO:0000256" key="5">
    <source>
        <dbReference type="ARBA" id="ARBA00038344"/>
    </source>
</evidence>
<gene>
    <name evidence="8" type="ORF">GGI25_000927</name>
</gene>
<feature type="compositionally biased region" description="Polar residues" evidence="7">
    <location>
        <begin position="1"/>
        <end position="10"/>
    </location>
</feature>
<dbReference type="PROSITE" id="PS50294">
    <property type="entry name" value="WD_REPEATS_REGION"/>
    <property type="match status" value="3"/>
</dbReference>
<dbReference type="PROSITE" id="PS00678">
    <property type="entry name" value="WD_REPEATS_1"/>
    <property type="match status" value="1"/>
</dbReference>
<keyword evidence="2 6" id="KW-0853">WD repeat</keyword>
<name>A0A9W8G6E3_9FUNG</name>
<feature type="repeat" description="WD" evidence="6">
    <location>
        <begin position="263"/>
        <end position="305"/>
    </location>
</feature>
<dbReference type="AlphaFoldDB" id="A0A9W8G6E3"/>
<evidence type="ECO:0000313" key="8">
    <source>
        <dbReference type="EMBL" id="KAJ2680039.1"/>
    </source>
</evidence>
<protein>
    <recommendedName>
        <fullName evidence="10">WD40 repeat-like protein</fullName>
    </recommendedName>
</protein>
<dbReference type="GO" id="GO:0030674">
    <property type="term" value="F:protein-macromolecule adaptor activity"/>
    <property type="evidence" value="ECO:0007669"/>
    <property type="project" value="TreeGrafter"/>
</dbReference>
<dbReference type="PANTHER" id="PTHR22852:SF0">
    <property type="entry name" value="DENTICLELESS PROTEIN HOMOLOG"/>
    <property type="match status" value="1"/>
</dbReference>
<accession>A0A9W8G6E3</accession>
<dbReference type="InterPro" id="IPR019775">
    <property type="entry name" value="WD40_repeat_CS"/>
</dbReference>
<feature type="repeat" description="WD" evidence="6">
    <location>
        <begin position="221"/>
        <end position="262"/>
    </location>
</feature>
<dbReference type="Gene3D" id="2.130.10.10">
    <property type="entry name" value="YVTN repeat-like/Quinoprotein amine dehydrogenase"/>
    <property type="match status" value="2"/>
</dbReference>
<dbReference type="EMBL" id="JANBTW010000007">
    <property type="protein sequence ID" value="KAJ2680039.1"/>
    <property type="molecule type" value="Genomic_DNA"/>
</dbReference>
<dbReference type="SUPFAM" id="SSF50978">
    <property type="entry name" value="WD40 repeat-like"/>
    <property type="match status" value="1"/>
</dbReference>
<comment type="pathway">
    <text evidence="1">Protein modification; protein ubiquitination.</text>
</comment>
<evidence type="ECO:0000256" key="7">
    <source>
        <dbReference type="SAM" id="MobiDB-lite"/>
    </source>
</evidence>
<dbReference type="Pfam" id="PF00400">
    <property type="entry name" value="WD40"/>
    <property type="match status" value="5"/>
</dbReference>
<dbReference type="PROSITE" id="PS50082">
    <property type="entry name" value="WD_REPEATS_2"/>
    <property type="match status" value="3"/>
</dbReference>
<evidence type="ECO:0000256" key="6">
    <source>
        <dbReference type="PROSITE-ProRule" id="PRU00221"/>
    </source>
</evidence>
<evidence type="ECO:0000256" key="2">
    <source>
        <dbReference type="ARBA" id="ARBA00022574"/>
    </source>
</evidence>
<feature type="repeat" description="WD" evidence="6">
    <location>
        <begin position="492"/>
        <end position="529"/>
    </location>
</feature>
<feature type="region of interest" description="Disordered" evidence="7">
    <location>
        <begin position="37"/>
        <end position="60"/>
    </location>
</feature>
<keyword evidence="4" id="KW-0833">Ubl conjugation pathway</keyword>
<dbReference type="InterPro" id="IPR015943">
    <property type="entry name" value="WD40/YVTN_repeat-like_dom_sf"/>
</dbReference>
<evidence type="ECO:0000313" key="9">
    <source>
        <dbReference type="Proteomes" id="UP001151518"/>
    </source>
</evidence>
<dbReference type="GO" id="GO:0043161">
    <property type="term" value="P:proteasome-mediated ubiquitin-dependent protein catabolic process"/>
    <property type="evidence" value="ECO:0007669"/>
    <property type="project" value="TreeGrafter"/>
</dbReference>
<dbReference type="PRINTS" id="PR00320">
    <property type="entry name" value="GPROTEINBRPT"/>
</dbReference>
<evidence type="ECO:0000256" key="1">
    <source>
        <dbReference type="ARBA" id="ARBA00004906"/>
    </source>
</evidence>
<proteinExistence type="inferred from homology"/>
<dbReference type="Proteomes" id="UP001151518">
    <property type="component" value="Unassembled WGS sequence"/>
</dbReference>
<dbReference type="InterPro" id="IPR051865">
    <property type="entry name" value="WD-repeat_CDT2_adapter"/>
</dbReference>
<evidence type="ECO:0000256" key="4">
    <source>
        <dbReference type="ARBA" id="ARBA00022786"/>
    </source>
</evidence>
<keyword evidence="3" id="KW-0677">Repeat</keyword>
<organism evidence="8 9">
    <name type="scientific">Coemansia spiralis</name>
    <dbReference type="NCBI Taxonomy" id="417178"/>
    <lineage>
        <taxon>Eukaryota</taxon>
        <taxon>Fungi</taxon>
        <taxon>Fungi incertae sedis</taxon>
        <taxon>Zoopagomycota</taxon>
        <taxon>Kickxellomycotina</taxon>
        <taxon>Kickxellomycetes</taxon>
        <taxon>Kickxellales</taxon>
        <taxon>Kickxellaceae</taxon>
        <taxon>Coemansia</taxon>
    </lineage>
</organism>